<feature type="DNA-binding region" description="Homeobox" evidence="5">
    <location>
        <begin position="208"/>
        <end position="267"/>
    </location>
</feature>
<proteinExistence type="predicted"/>
<dbReference type="InterPro" id="IPR017970">
    <property type="entry name" value="Homeobox_CS"/>
</dbReference>
<evidence type="ECO:0000256" key="5">
    <source>
        <dbReference type="PROSITE-ProRule" id="PRU00108"/>
    </source>
</evidence>
<protein>
    <recommendedName>
        <fullName evidence="8">Homeobox domain-containing protein</fullName>
    </recommendedName>
</protein>
<keyword evidence="2 5" id="KW-0238">DNA-binding</keyword>
<feature type="domain" description="Homeobox" evidence="8">
    <location>
        <begin position="206"/>
        <end position="266"/>
    </location>
</feature>
<dbReference type="Gene3D" id="1.10.10.60">
    <property type="entry name" value="Homeodomain-like"/>
    <property type="match status" value="1"/>
</dbReference>
<keyword evidence="3 5" id="KW-0371">Homeobox</keyword>
<reference evidence="9" key="2">
    <citation type="submission" date="2025-05" db="UniProtKB">
        <authorList>
            <consortium name="EnsemblMetazoa"/>
        </authorList>
    </citation>
    <scope>IDENTIFICATION</scope>
    <source>
        <strain evidence="9">Foshan</strain>
    </source>
</reference>
<evidence type="ECO:0000256" key="2">
    <source>
        <dbReference type="ARBA" id="ARBA00023125"/>
    </source>
</evidence>
<dbReference type="Proteomes" id="UP000069940">
    <property type="component" value="Unassembled WGS sequence"/>
</dbReference>
<reference evidence="10" key="1">
    <citation type="journal article" date="2015" name="Proc. Natl. Acad. Sci. U.S.A.">
        <title>Genome sequence of the Asian Tiger mosquito, Aedes albopictus, reveals insights into its biology, genetics, and evolution.</title>
        <authorList>
            <person name="Chen X.G."/>
            <person name="Jiang X."/>
            <person name="Gu J."/>
            <person name="Xu M."/>
            <person name="Wu Y."/>
            <person name="Deng Y."/>
            <person name="Zhang C."/>
            <person name="Bonizzoni M."/>
            <person name="Dermauw W."/>
            <person name="Vontas J."/>
            <person name="Armbruster P."/>
            <person name="Huang X."/>
            <person name="Yang Y."/>
            <person name="Zhang H."/>
            <person name="He W."/>
            <person name="Peng H."/>
            <person name="Liu Y."/>
            <person name="Wu K."/>
            <person name="Chen J."/>
            <person name="Lirakis M."/>
            <person name="Topalis P."/>
            <person name="Van Leeuwen T."/>
            <person name="Hall A.B."/>
            <person name="Jiang X."/>
            <person name="Thorpe C."/>
            <person name="Mueller R.L."/>
            <person name="Sun C."/>
            <person name="Waterhouse R.M."/>
            <person name="Yan G."/>
            <person name="Tu Z.J."/>
            <person name="Fang X."/>
            <person name="James A.A."/>
        </authorList>
    </citation>
    <scope>NUCLEOTIDE SEQUENCE [LARGE SCALE GENOMIC DNA]</scope>
    <source>
        <strain evidence="10">Foshan</strain>
    </source>
</reference>
<dbReference type="InterPro" id="IPR009057">
    <property type="entry name" value="Homeodomain-like_sf"/>
</dbReference>
<name>A0ABM1ZN08_AEDAL</name>
<sequence>MSHEMEVTVQPPESIDIDRNAPCSEANNFTGNITDVQCSNFSFRNKSSNNASSFRIEAILASASDSKNESSNATVNKDYKLDAFLNDESYSGPLSSVSSDSSPSISPGCENQEHYKDDVDTNDAERDINSYQGFPPYYNLSNSAFMFCSSNNVSGRNESELKYPLEDIRGQLNFPQLPQLEFLRQPYLYYPRLTEMELSGQHTVYGKNRRPRTAFTSQQLLELEKQFKVSKYLSRPKRYEVANNLLLSETQVKIWFQNRRMKWKRSKKMNDSKKLAHNAASASSNPQYNEPKKITPDNIIQTNAAENPESNPEHQLSSNTSLTGQAKLAVSSNYMKHDRCTNGNSITAKQSMLRLDQEKCNVFKPYIT</sequence>
<feature type="region of interest" description="Disordered" evidence="7">
    <location>
        <begin position="92"/>
        <end position="119"/>
    </location>
</feature>
<dbReference type="GeneID" id="115266573"/>
<dbReference type="Pfam" id="PF00046">
    <property type="entry name" value="Homeodomain"/>
    <property type="match status" value="1"/>
</dbReference>
<evidence type="ECO:0000313" key="9">
    <source>
        <dbReference type="EnsemblMetazoa" id="AALFPA23_020070.P29549"/>
    </source>
</evidence>
<feature type="compositionally biased region" description="Low complexity" evidence="7">
    <location>
        <begin position="92"/>
        <end position="107"/>
    </location>
</feature>
<organism evidence="9 10">
    <name type="scientific">Aedes albopictus</name>
    <name type="common">Asian tiger mosquito</name>
    <name type="synonym">Stegomyia albopicta</name>
    <dbReference type="NCBI Taxonomy" id="7160"/>
    <lineage>
        <taxon>Eukaryota</taxon>
        <taxon>Metazoa</taxon>
        <taxon>Ecdysozoa</taxon>
        <taxon>Arthropoda</taxon>
        <taxon>Hexapoda</taxon>
        <taxon>Insecta</taxon>
        <taxon>Pterygota</taxon>
        <taxon>Neoptera</taxon>
        <taxon>Endopterygota</taxon>
        <taxon>Diptera</taxon>
        <taxon>Nematocera</taxon>
        <taxon>Culicoidea</taxon>
        <taxon>Culicidae</taxon>
        <taxon>Culicinae</taxon>
        <taxon>Aedini</taxon>
        <taxon>Aedes</taxon>
        <taxon>Stegomyia</taxon>
    </lineage>
</organism>
<dbReference type="RefSeq" id="XP_029728796.2">
    <property type="nucleotide sequence ID" value="XM_029872936.2"/>
</dbReference>
<dbReference type="PANTHER" id="PTHR24335">
    <property type="entry name" value="MOTOR NEURON AND PANCREAS HOMEOBOX PROTEIN"/>
    <property type="match status" value="1"/>
</dbReference>
<dbReference type="CDD" id="cd00086">
    <property type="entry name" value="homeodomain"/>
    <property type="match status" value="1"/>
</dbReference>
<evidence type="ECO:0000256" key="4">
    <source>
        <dbReference type="ARBA" id="ARBA00023242"/>
    </source>
</evidence>
<dbReference type="EnsemblMetazoa" id="AALFPA23_020070.R29549">
    <property type="protein sequence ID" value="AALFPA23_020070.P29549"/>
    <property type="gene ID" value="AALFPA23_020070"/>
</dbReference>
<evidence type="ECO:0000256" key="6">
    <source>
        <dbReference type="RuleBase" id="RU000682"/>
    </source>
</evidence>
<evidence type="ECO:0000313" key="10">
    <source>
        <dbReference type="Proteomes" id="UP000069940"/>
    </source>
</evidence>
<dbReference type="PRINTS" id="PR00024">
    <property type="entry name" value="HOMEOBOX"/>
</dbReference>
<dbReference type="InterPro" id="IPR020479">
    <property type="entry name" value="HD_metazoa"/>
</dbReference>
<evidence type="ECO:0000256" key="3">
    <source>
        <dbReference type="ARBA" id="ARBA00023155"/>
    </source>
</evidence>
<feature type="region of interest" description="Disordered" evidence="7">
    <location>
        <begin position="266"/>
        <end position="294"/>
    </location>
</feature>
<dbReference type="SUPFAM" id="SSF46689">
    <property type="entry name" value="Homeodomain-like"/>
    <property type="match status" value="1"/>
</dbReference>
<evidence type="ECO:0000259" key="8">
    <source>
        <dbReference type="PROSITE" id="PS50071"/>
    </source>
</evidence>
<dbReference type="InterPro" id="IPR001356">
    <property type="entry name" value="HD"/>
</dbReference>
<comment type="subcellular location">
    <subcellularLocation>
        <location evidence="1 5 6">Nucleus</location>
    </subcellularLocation>
</comment>
<keyword evidence="10" id="KW-1185">Reference proteome</keyword>
<evidence type="ECO:0000256" key="7">
    <source>
        <dbReference type="SAM" id="MobiDB-lite"/>
    </source>
</evidence>
<dbReference type="PANTHER" id="PTHR24335:SF4">
    <property type="entry name" value="EXTRA-EXTRA"/>
    <property type="match status" value="1"/>
</dbReference>
<keyword evidence="4 5" id="KW-0539">Nucleus</keyword>
<accession>A0ABM1ZN08</accession>
<dbReference type="PROSITE" id="PS50071">
    <property type="entry name" value="HOMEOBOX_2"/>
    <property type="match status" value="1"/>
</dbReference>
<evidence type="ECO:0000256" key="1">
    <source>
        <dbReference type="ARBA" id="ARBA00004123"/>
    </source>
</evidence>
<dbReference type="InterPro" id="IPR042768">
    <property type="entry name" value="MNX1/Ceh-12"/>
</dbReference>
<feature type="region of interest" description="Disordered" evidence="7">
    <location>
        <begin position="1"/>
        <end position="20"/>
    </location>
</feature>
<dbReference type="SMART" id="SM00389">
    <property type="entry name" value="HOX"/>
    <property type="match status" value="1"/>
</dbReference>
<dbReference type="PROSITE" id="PS00027">
    <property type="entry name" value="HOMEOBOX_1"/>
    <property type="match status" value="1"/>
</dbReference>